<organism evidence="2 3">
    <name type="scientific">Saponaria officinalis</name>
    <name type="common">Common soapwort</name>
    <name type="synonym">Lychnis saponaria</name>
    <dbReference type="NCBI Taxonomy" id="3572"/>
    <lineage>
        <taxon>Eukaryota</taxon>
        <taxon>Viridiplantae</taxon>
        <taxon>Streptophyta</taxon>
        <taxon>Embryophyta</taxon>
        <taxon>Tracheophyta</taxon>
        <taxon>Spermatophyta</taxon>
        <taxon>Magnoliopsida</taxon>
        <taxon>eudicotyledons</taxon>
        <taxon>Gunneridae</taxon>
        <taxon>Pentapetalae</taxon>
        <taxon>Caryophyllales</taxon>
        <taxon>Caryophyllaceae</taxon>
        <taxon>Caryophylleae</taxon>
        <taxon>Saponaria</taxon>
    </lineage>
</organism>
<comment type="caution">
    <text evidence="2">The sequence shown here is derived from an EMBL/GenBank/DDBJ whole genome shotgun (WGS) entry which is preliminary data.</text>
</comment>
<sequence>MPKRVEAEGTVRVRKGHFVVYVGSEMKRYVIPTYFLKNAIFQQLLEKAEDEFGFDNHEKIILPCDEHTFNELIAVVTRTRRRSS</sequence>
<dbReference type="PANTHER" id="PTHR31374">
    <property type="entry name" value="AUXIN-INDUCED PROTEIN-LIKE-RELATED"/>
    <property type="match status" value="1"/>
</dbReference>
<evidence type="ECO:0000313" key="2">
    <source>
        <dbReference type="EMBL" id="KAK9743296.1"/>
    </source>
</evidence>
<dbReference type="Pfam" id="PF02519">
    <property type="entry name" value="Auxin_inducible"/>
    <property type="match status" value="1"/>
</dbReference>
<dbReference type="GO" id="GO:0009733">
    <property type="term" value="P:response to auxin"/>
    <property type="evidence" value="ECO:0007669"/>
    <property type="project" value="InterPro"/>
</dbReference>
<dbReference type="InterPro" id="IPR003676">
    <property type="entry name" value="SAUR_fam"/>
</dbReference>
<keyword evidence="3" id="KW-1185">Reference proteome</keyword>
<gene>
    <name evidence="2" type="ORF">RND81_03G230100</name>
</gene>
<dbReference type="AlphaFoldDB" id="A0AAW1M9S5"/>
<proteinExistence type="inferred from homology"/>
<dbReference type="EMBL" id="JBDFQZ010000003">
    <property type="protein sequence ID" value="KAK9743296.1"/>
    <property type="molecule type" value="Genomic_DNA"/>
</dbReference>
<dbReference type="Proteomes" id="UP001443914">
    <property type="component" value="Unassembled WGS sequence"/>
</dbReference>
<protein>
    <submittedName>
        <fullName evidence="2">Uncharacterized protein</fullName>
    </submittedName>
</protein>
<evidence type="ECO:0000256" key="1">
    <source>
        <dbReference type="ARBA" id="ARBA00006974"/>
    </source>
</evidence>
<dbReference type="PANTHER" id="PTHR31374:SF423">
    <property type="entry name" value="SAUR-LIKE AUXIN-RESPONSIVE PROTEIN FAMILY"/>
    <property type="match status" value="1"/>
</dbReference>
<evidence type="ECO:0000313" key="3">
    <source>
        <dbReference type="Proteomes" id="UP001443914"/>
    </source>
</evidence>
<name>A0AAW1M9S5_SAPOF</name>
<reference evidence="2" key="1">
    <citation type="submission" date="2024-03" db="EMBL/GenBank/DDBJ databases">
        <title>WGS assembly of Saponaria officinalis var. Norfolk2.</title>
        <authorList>
            <person name="Jenkins J."/>
            <person name="Shu S."/>
            <person name="Grimwood J."/>
            <person name="Barry K."/>
            <person name="Goodstein D."/>
            <person name="Schmutz J."/>
            <person name="Leebens-Mack J."/>
            <person name="Osbourn A."/>
        </authorList>
    </citation>
    <scope>NUCLEOTIDE SEQUENCE [LARGE SCALE GENOMIC DNA]</scope>
    <source>
        <strain evidence="2">JIC</strain>
    </source>
</reference>
<accession>A0AAW1M9S5</accession>
<comment type="similarity">
    <text evidence="1">Belongs to the ARG7 family.</text>
</comment>